<dbReference type="HOGENOM" id="CLU_1909297_0_0_1"/>
<sequence>MEDEADSLLNEISQVASNIMGAQERLNNLTEISSRLQDEMALLTAAVNYQRLNISNVLRELGVLALENDKDTTLIQLTERVCETDDSENCVICLEEPKRGQLVKELPCSHFCCICCHGYDVIPKLFTDQSIYL</sequence>
<protein>
    <recommendedName>
        <fullName evidence="4">RING-type domain-containing protein</fullName>
    </recommendedName>
</protein>
<dbReference type="AlphaFoldDB" id="T1J724"/>
<name>T1J724_STRMM</name>
<dbReference type="Proteomes" id="UP000014500">
    <property type="component" value="Unassembled WGS sequence"/>
</dbReference>
<evidence type="ECO:0000313" key="2">
    <source>
        <dbReference type="EnsemblMetazoa" id="SMAR009456-PA"/>
    </source>
</evidence>
<evidence type="ECO:0008006" key="4">
    <source>
        <dbReference type="Google" id="ProtNLM"/>
    </source>
</evidence>
<dbReference type="EMBL" id="JH431907">
    <property type="status" value="NOT_ANNOTATED_CDS"/>
    <property type="molecule type" value="Genomic_DNA"/>
</dbReference>
<dbReference type="InterPro" id="IPR013083">
    <property type="entry name" value="Znf_RING/FYVE/PHD"/>
</dbReference>
<accession>T1J724</accession>
<dbReference type="SUPFAM" id="SSF57850">
    <property type="entry name" value="RING/U-box"/>
    <property type="match status" value="1"/>
</dbReference>
<keyword evidence="3" id="KW-1185">Reference proteome</keyword>
<evidence type="ECO:0000256" key="1">
    <source>
        <dbReference type="SAM" id="Coils"/>
    </source>
</evidence>
<dbReference type="PhylomeDB" id="T1J724"/>
<dbReference type="Gene3D" id="3.30.40.10">
    <property type="entry name" value="Zinc/RING finger domain, C3HC4 (zinc finger)"/>
    <property type="match status" value="1"/>
</dbReference>
<proteinExistence type="predicted"/>
<organism evidence="2 3">
    <name type="scientific">Strigamia maritima</name>
    <name type="common">European centipede</name>
    <name type="synonym">Geophilus maritimus</name>
    <dbReference type="NCBI Taxonomy" id="126957"/>
    <lineage>
        <taxon>Eukaryota</taxon>
        <taxon>Metazoa</taxon>
        <taxon>Ecdysozoa</taxon>
        <taxon>Arthropoda</taxon>
        <taxon>Myriapoda</taxon>
        <taxon>Chilopoda</taxon>
        <taxon>Pleurostigmophora</taxon>
        <taxon>Geophilomorpha</taxon>
        <taxon>Linotaeniidae</taxon>
        <taxon>Strigamia</taxon>
    </lineage>
</organism>
<feature type="coiled-coil region" evidence="1">
    <location>
        <begin position="19"/>
        <end position="46"/>
    </location>
</feature>
<reference evidence="2" key="2">
    <citation type="submission" date="2015-02" db="UniProtKB">
        <authorList>
            <consortium name="EnsemblMetazoa"/>
        </authorList>
    </citation>
    <scope>IDENTIFICATION</scope>
</reference>
<reference evidence="3" key="1">
    <citation type="submission" date="2011-05" db="EMBL/GenBank/DDBJ databases">
        <authorList>
            <person name="Richards S.R."/>
            <person name="Qu J."/>
            <person name="Jiang H."/>
            <person name="Jhangiani S.N."/>
            <person name="Agravi P."/>
            <person name="Goodspeed R."/>
            <person name="Gross S."/>
            <person name="Mandapat C."/>
            <person name="Jackson L."/>
            <person name="Mathew T."/>
            <person name="Pu L."/>
            <person name="Thornton R."/>
            <person name="Saada N."/>
            <person name="Wilczek-Boney K.B."/>
            <person name="Lee S."/>
            <person name="Kovar C."/>
            <person name="Wu Y."/>
            <person name="Scherer S.E."/>
            <person name="Worley K.C."/>
            <person name="Muzny D.M."/>
            <person name="Gibbs R."/>
        </authorList>
    </citation>
    <scope>NUCLEOTIDE SEQUENCE</scope>
    <source>
        <strain evidence="3">Brora</strain>
    </source>
</reference>
<keyword evidence="1" id="KW-0175">Coiled coil</keyword>
<dbReference type="EnsemblMetazoa" id="SMAR009456-RA">
    <property type="protein sequence ID" value="SMAR009456-PA"/>
    <property type="gene ID" value="SMAR009456"/>
</dbReference>
<evidence type="ECO:0000313" key="3">
    <source>
        <dbReference type="Proteomes" id="UP000014500"/>
    </source>
</evidence>